<keyword evidence="3" id="KW-1185">Reference proteome</keyword>
<feature type="domain" description="Helix-turn-helix" evidence="1">
    <location>
        <begin position="76"/>
        <end position="123"/>
    </location>
</feature>
<dbReference type="EMBL" id="VLLL01000008">
    <property type="protein sequence ID" value="TWJ08322.1"/>
    <property type="molecule type" value="Genomic_DNA"/>
</dbReference>
<dbReference type="SUPFAM" id="SSF46955">
    <property type="entry name" value="Putative DNA-binding domain"/>
    <property type="match status" value="1"/>
</dbReference>
<dbReference type="Pfam" id="PF12728">
    <property type="entry name" value="HTH_17"/>
    <property type="match status" value="1"/>
</dbReference>
<dbReference type="InterPro" id="IPR010093">
    <property type="entry name" value="SinI_DNA-bd"/>
</dbReference>
<evidence type="ECO:0000313" key="3">
    <source>
        <dbReference type="Proteomes" id="UP000321617"/>
    </source>
</evidence>
<dbReference type="AlphaFoldDB" id="A0A562URT8"/>
<accession>A0A562URT8</accession>
<dbReference type="GO" id="GO:0003677">
    <property type="term" value="F:DNA binding"/>
    <property type="evidence" value="ECO:0007669"/>
    <property type="project" value="InterPro"/>
</dbReference>
<dbReference type="InterPro" id="IPR009061">
    <property type="entry name" value="DNA-bd_dom_put_sf"/>
</dbReference>
<evidence type="ECO:0000259" key="1">
    <source>
        <dbReference type="Pfam" id="PF12728"/>
    </source>
</evidence>
<gene>
    <name evidence="2" type="ORF">LX16_4549</name>
</gene>
<organism evidence="2 3">
    <name type="scientific">Stackebrandtia albiflava</name>
    <dbReference type="NCBI Taxonomy" id="406432"/>
    <lineage>
        <taxon>Bacteria</taxon>
        <taxon>Bacillati</taxon>
        <taxon>Actinomycetota</taxon>
        <taxon>Actinomycetes</taxon>
        <taxon>Glycomycetales</taxon>
        <taxon>Glycomycetaceae</taxon>
        <taxon>Stackebrandtia</taxon>
    </lineage>
</organism>
<reference evidence="2 3" key="1">
    <citation type="journal article" date="2013" name="Stand. Genomic Sci.">
        <title>Genomic Encyclopedia of Type Strains, Phase I: The one thousand microbial genomes (KMG-I) project.</title>
        <authorList>
            <person name="Kyrpides N.C."/>
            <person name="Woyke T."/>
            <person name="Eisen J.A."/>
            <person name="Garrity G."/>
            <person name="Lilburn T.G."/>
            <person name="Beck B.J."/>
            <person name="Whitman W.B."/>
            <person name="Hugenholtz P."/>
            <person name="Klenk H.P."/>
        </authorList>
    </citation>
    <scope>NUCLEOTIDE SEQUENCE [LARGE SCALE GENOMIC DNA]</scope>
    <source>
        <strain evidence="2 3">DSM 45044</strain>
    </source>
</reference>
<proteinExistence type="predicted"/>
<dbReference type="RefSeq" id="WP_147142831.1">
    <property type="nucleotide sequence ID" value="NZ_BAABIJ010000004.1"/>
</dbReference>
<dbReference type="InterPro" id="IPR041657">
    <property type="entry name" value="HTH_17"/>
</dbReference>
<dbReference type="Proteomes" id="UP000321617">
    <property type="component" value="Unassembled WGS sequence"/>
</dbReference>
<name>A0A562URT8_9ACTN</name>
<sequence length="156" mass="17316">MVGTLDERTILPPREHLALDEMARVLAALPSRHRARLMAPDGTTLDLPEEVYHALRDVVEALSQGLAITIAPQNTMLTTQEAADLLNISRPTLVKLLQEGEIPYSRRGRHRRVLLRDVVDYQQHSRAQRRAGLDAMVADGEAAGLYDVVEPPGPTR</sequence>
<dbReference type="NCBIfam" id="TIGR01764">
    <property type="entry name" value="excise"/>
    <property type="match status" value="1"/>
</dbReference>
<protein>
    <submittedName>
        <fullName evidence="2">Excisionase family DNA binding protein</fullName>
    </submittedName>
</protein>
<evidence type="ECO:0000313" key="2">
    <source>
        <dbReference type="EMBL" id="TWJ08322.1"/>
    </source>
</evidence>
<dbReference type="OrthoDB" id="26212at2"/>
<comment type="caution">
    <text evidence="2">The sequence shown here is derived from an EMBL/GenBank/DDBJ whole genome shotgun (WGS) entry which is preliminary data.</text>
</comment>